<gene>
    <name evidence="2" type="ordered locus">MXAN_7429</name>
</gene>
<dbReference type="AlphaFoldDB" id="Q1CVN9"/>
<name>Q1CVN9_MYXXD</name>
<evidence type="ECO:0000313" key="2">
    <source>
        <dbReference type="EMBL" id="ABF89667.1"/>
    </source>
</evidence>
<feature type="region of interest" description="Disordered" evidence="1">
    <location>
        <begin position="16"/>
        <end position="46"/>
    </location>
</feature>
<proteinExistence type="predicted"/>
<dbReference type="EMBL" id="CP000113">
    <property type="protein sequence ID" value="ABF89667.1"/>
    <property type="molecule type" value="Genomic_DNA"/>
</dbReference>
<sequence length="46" mass="5364">MDIESCWQRSIPHVMASPATRSELHPRITMPRSSPRSMKRALDDVW</sequence>
<organism evidence="2 3">
    <name type="scientific">Myxococcus xanthus (strain DK1622)</name>
    <dbReference type="NCBI Taxonomy" id="246197"/>
    <lineage>
        <taxon>Bacteria</taxon>
        <taxon>Pseudomonadati</taxon>
        <taxon>Myxococcota</taxon>
        <taxon>Myxococcia</taxon>
        <taxon>Myxococcales</taxon>
        <taxon>Cystobacterineae</taxon>
        <taxon>Myxococcaceae</taxon>
        <taxon>Myxococcus</taxon>
    </lineage>
</organism>
<dbReference type="EnsemblBacteria" id="ABF89667">
    <property type="protein sequence ID" value="ABF89667"/>
    <property type="gene ID" value="MXAN_7429"/>
</dbReference>
<evidence type="ECO:0000256" key="1">
    <source>
        <dbReference type="SAM" id="MobiDB-lite"/>
    </source>
</evidence>
<protein>
    <submittedName>
        <fullName evidence="2">Uncharacterized protein</fullName>
    </submittedName>
</protein>
<keyword evidence="3" id="KW-1185">Reference proteome</keyword>
<dbReference type="Proteomes" id="UP000002402">
    <property type="component" value="Chromosome"/>
</dbReference>
<accession>Q1CVN9</accession>
<evidence type="ECO:0000313" key="3">
    <source>
        <dbReference type="Proteomes" id="UP000002402"/>
    </source>
</evidence>
<dbReference type="HOGENOM" id="CLU_3186176_0_0_7"/>
<dbReference type="STRING" id="246197.MXAN_7429"/>
<dbReference type="KEGG" id="mxa:MXAN_7429"/>
<reference evidence="2 3" key="1">
    <citation type="journal article" date="2006" name="Proc. Natl. Acad. Sci. U.S.A.">
        <title>Evolution of sensory complexity recorded in a myxobacterial genome.</title>
        <authorList>
            <person name="Goldman B.S."/>
            <person name="Nierman W.C."/>
            <person name="Kaiser D."/>
            <person name="Slater S.C."/>
            <person name="Durkin A.S."/>
            <person name="Eisen J.A."/>
            <person name="Ronning C.M."/>
            <person name="Barbazuk W.B."/>
            <person name="Blanchard M."/>
            <person name="Field C."/>
            <person name="Halling C."/>
            <person name="Hinkle G."/>
            <person name="Iartchuk O."/>
            <person name="Kim H.S."/>
            <person name="Mackenzie C."/>
            <person name="Madupu R."/>
            <person name="Miller N."/>
            <person name="Shvartsbeyn A."/>
            <person name="Sullivan S.A."/>
            <person name="Vaudin M."/>
            <person name="Wiegand R."/>
            <person name="Kaplan H.B."/>
        </authorList>
    </citation>
    <scope>NUCLEOTIDE SEQUENCE [LARGE SCALE GENOMIC DNA]</scope>
    <source>
        <strain evidence="3">DK1622</strain>
    </source>
</reference>